<dbReference type="Pfam" id="PF13377">
    <property type="entry name" value="Peripla_BP_3"/>
    <property type="match status" value="1"/>
</dbReference>
<dbReference type="InterPro" id="IPR028082">
    <property type="entry name" value="Peripla_BP_I"/>
</dbReference>
<keyword evidence="1" id="KW-0805">Transcription regulation</keyword>
<gene>
    <name evidence="5" type="ORF">E4U02_01775</name>
</gene>
<dbReference type="CDD" id="cd01392">
    <property type="entry name" value="HTH_LacI"/>
    <property type="match status" value="1"/>
</dbReference>
<dbReference type="InterPro" id="IPR046335">
    <property type="entry name" value="LacI/GalR-like_sensor"/>
</dbReference>
<protein>
    <submittedName>
        <fullName evidence="5">LacI family transcriptional regulator</fullName>
    </submittedName>
</protein>
<dbReference type="OrthoDB" id="3258243at2"/>
<comment type="caution">
    <text evidence="5">The sequence shown here is derived from an EMBL/GenBank/DDBJ whole genome shotgun (WGS) entry which is preliminary data.</text>
</comment>
<dbReference type="SUPFAM" id="SSF53822">
    <property type="entry name" value="Periplasmic binding protein-like I"/>
    <property type="match status" value="1"/>
</dbReference>
<reference evidence="5 6" key="1">
    <citation type="submission" date="2019-03" db="EMBL/GenBank/DDBJ databases">
        <title>Diversity of the mouse oral microbiome.</title>
        <authorList>
            <person name="Joseph S."/>
            <person name="Aduse-Opoku J."/>
            <person name="Curtis M."/>
            <person name="Wade W."/>
            <person name="Hashim A."/>
        </authorList>
    </citation>
    <scope>NUCLEOTIDE SEQUENCE [LARGE SCALE GENOMIC DNA]</scope>
    <source>
        <strain evidence="5 6">P1012</strain>
    </source>
</reference>
<evidence type="ECO:0000256" key="2">
    <source>
        <dbReference type="ARBA" id="ARBA00023125"/>
    </source>
</evidence>
<dbReference type="GO" id="GO:0003700">
    <property type="term" value="F:DNA-binding transcription factor activity"/>
    <property type="evidence" value="ECO:0007669"/>
    <property type="project" value="TreeGrafter"/>
</dbReference>
<dbReference type="InterPro" id="IPR000843">
    <property type="entry name" value="HTH_LacI"/>
</dbReference>
<name>A0A4Y9FZI2_9MICO</name>
<dbReference type="PANTHER" id="PTHR30146">
    <property type="entry name" value="LACI-RELATED TRANSCRIPTIONAL REPRESSOR"/>
    <property type="match status" value="1"/>
</dbReference>
<feature type="domain" description="HTH lacI-type" evidence="4">
    <location>
        <begin position="7"/>
        <end position="61"/>
    </location>
</feature>
<dbReference type="PANTHER" id="PTHR30146:SF109">
    <property type="entry name" value="HTH-TYPE TRANSCRIPTIONAL REGULATOR GALS"/>
    <property type="match status" value="1"/>
</dbReference>
<dbReference type="InterPro" id="IPR010982">
    <property type="entry name" value="Lambda_DNA-bd_dom_sf"/>
</dbReference>
<dbReference type="PRINTS" id="PR00036">
    <property type="entry name" value="HTHLACI"/>
</dbReference>
<dbReference type="PROSITE" id="PS50932">
    <property type="entry name" value="HTH_LACI_2"/>
    <property type="match status" value="1"/>
</dbReference>
<evidence type="ECO:0000259" key="4">
    <source>
        <dbReference type="PROSITE" id="PS50932"/>
    </source>
</evidence>
<dbReference type="Pfam" id="PF00356">
    <property type="entry name" value="LacI"/>
    <property type="match status" value="1"/>
</dbReference>
<dbReference type="GO" id="GO:0000976">
    <property type="term" value="F:transcription cis-regulatory region binding"/>
    <property type="evidence" value="ECO:0007669"/>
    <property type="project" value="TreeGrafter"/>
</dbReference>
<organism evidence="5 6">
    <name type="scientific">Microbacterium paludicola</name>
    <dbReference type="NCBI Taxonomy" id="300019"/>
    <lineage>
        <taxon>Bacteria</taxon>
        <taxon>Bacillati</taxon>
        <taxon>Actinomycetota</taxon>
        <taxon>Actinomycetes</taxon>
        <taxon>Micrococcales</taxon>
        <taxon>Microbacteriaceae</taxon>
        <taxon>Microbacterium</taxon>
    </lineage>
</organism>
<dbReference type="SUPFAM" id="SSF47413">
    <property type="entry name" value="lambda repressor-like DNA-binding domains"/>
    <property type="match status" value="1"/>
</dbReference>
<keyword evidence="3" id="KW-0804">Transcription</keyword>
<proteinExistence type="predicted"/>
<dbReference type="Gene3D" id="3.40.50.2300">
    <property type="match status" value="2"/>
</dbReference>
<evidence type="ECO:0000256" key="1">
    <source>
        <dbReference type="ARBA" id="ARBA00023015"/>
    </source>
</evidence>
<dbReference type="EMBL" id="SPQB01000002">
    <property type="protein sequence ID" value="TFU34404.1"/>
    <property type="molecule type" value="Genomic_DNA"/>
</dbReference>
<evidence type="ECO:0000313" key="6">
    <source>
        <dbReference type="Proteomes" id="UP000298358"/>
    </source>
</evidence>
<dbReference type="Proteomes" id="UP000298358">
    <property type="component" value="Unassembled WGS sequence"/>
</dbReference>
<evidence type="ECO:0000313" key="5">
    <source>
        <dbReference type="EMBL" id="TFU34404.1"/>
    </source>
</evidence>
<dbReference type="PROSITE" id="PS00356">
    <property type="entry name" value="HTH_LACI_1"/>
    <property type="match status" value="1"/>
</dbReference>
<dbReference type="Gene3D" id="1.10.260.40">
    <property type="entry name" value="lambda repressor-like DNA-binding domains"/>
    <property type="match status" value="1"/>
</dbReference>
<accession>A0A4Y9FZI2</accession>
<evidence type="ECO:0000256" key="3">
    <source>
        <dbReference type="ARBA" id="ARBA00023163"/>
    </source>
</evidence>
<keyword evidence="2" id="KW-0238">DNA-binding</keyword>
<sequence length="335" mass="35784">MAGRESVTIADVARYAGVSPATVSRVMNGRFAGEEQIAERVRDAARELSYAPSPLARSLALGRTHAIAFVVPDLANPAFQSVLAGLSKTAARDGYRVLIADSGESPSEEPLLAAEIRRRTDAIVLCAPRMPEDELIAIVDRLQPLVLINRRLPEDIGSAPSLAIDYRTGIHALASHLYGLGHRHLAYVHGPERSASNAERERGLEDFTREHSDVRIDRIPAGAGSDDGRAAAPRVKSSGATGALAFNDLVAIGLIGGFRELGLRVPDDISVTGFDDIPLAQYVDPALTTASVSHGELGVVAWNRMHALIRGEEPGHDVVFRPRLEVRASAAAPRA</sequence>
<dbReference type="AlphaFoldDB" id="A0A4Y9FZI2"/>
<dbReference type="RefSeq" id="WP_135112557.1">
    <property type="nucleotide sequence ID" value="NZ_JADGLL010000002.1"/>
</dbReference>
<dbReference type="SMART" id="SM00354">
    <property type="entry name" value="HTH_LACI"/>
    <property type="match status" value="1"/>
</dbReference>
<dbReference type="CDD" id="cd06267">
    <property type="entry name" value="PBP1_LacI_sugar_binding-like"/>
    <property type="match status" value="1"/>
</dbReference>
<keyword evidence="6" id="KW-1185">Reference proteome</keyword>